<protein>
    <submittedName>
        <fullName evidence="1">Uncharacterized protein</fullName>
    </submittedName>
</protein>
<gene>
    <name evidence="1" type="ORF">SAMN04489735_100546</name>
</gene>
<proteinExistence type="predicted"/>
<dbReference type="AlphaFoldDB" id="A0A1G7Y060"/>
<accession>A0A1G7Y060</accession>
<name>A0A1G7Y060_ANETH</name>
<evidence type="ECO:0000313" key="1">
    <source>
        <dbReference type="EMBL" id="SDG89771.1"/>
    </source>
</evidence>
<organism evidence="1 2">
    <name type="scientific">Aneurinibacillus thermoaerophilus</name>
    <dbReference type="NCBI Taxonomy" id="143495"/>
    <lineage>
        <taxon>Bacteria</taxon>
        <taxon>Bacillati</taxon>
        <taxon>Bacillota</taxon>
        <taxon>Bacilli</taxon>
        <taxon>Bacillales</taxon>
        <taxon>Paenibacillaceae</taxon>
        <taxon>Aneurinibacillus group</taxon>
        <taxon>Aneurinibacillus</taxon>
    </lineage>
</organism>
<dbReference type="EMBL" id="FNDE01000005">
    <property type="protein sequence ID" value="SDG89771.1"/>
    <property type="molecule type" value="Genomic_DNA"/>
</dbReference>
<reference evidence="1 2" key="1">
    <citation type="submission" date="2016-10" db="EMBL/GenBank/DDBJ databases">
        <authorList>
            <person name="de Groot N.N."/>
        </authorList>
    </citation>
    <scope>NUCLEOTIDE SEQUENCE [LARGE SCALE GENOMIC DNA]</scope>
    <source>
        <strain evidence="1 2">L 420-91</strain>
    </source>
</reference>
<evidence type="ECO:0000313" key="2">
    <source>
        <dbReference type="Proteomes" id="UP000198956"/>
    </source>
</evidence>
<sequence>MNNKQSILTQALETLENTFLPSAAELSSRIRNIKEKVVGMSDEQFESNMSMATTSPAGEHPYPDQSVRFLLNEVFPEIEKNVQNTQNHEVISAVNEIRGILGTDDNLHTPT</sequence>
<dbReference type="Proteomes" id="UP000198956">
    <property type="component" value="Unassembled WGS sequence"/>
</dbReference>